<dbReference type="PANTHER" id="PTHR33336">
    <property type="entry name" value="QUINOL MONOOXYGENASE YGIN-RELATED"/>
    <property type="match status" value="1"/>
</dbReference>
<reference evidence="2 3" key="1">
    <citation type="journal article" date="2020" name="G3 (Bethesda)">
        <title>Improved Reference Genome for Cyclotella cryptica CCMP332, a Model for Cell Wall Morphogenesis, Salinity Adaptation, and Lipid Production in Diatoms (Bacillariophyta).</title>
        <authorList>
            <person name="Roberts W.R."/>
            <person name="Downey K.M."/>
            <person name="Ruck E.C."/>
            <person name="Traller J.C."/>
            <person name="Alverson A.J."/>
        </authorList>
    </citation>
    <scope>NUCLEOTIDE SEQUENCE [LARGE SCALE GENOMIC DNA]</scope>
    <source>
        <strain evidence="2 3">CCMP332</strain>
    </source>
</reference>
<dbReference type="Pfam" id="PF03992">
    <property type="entry name" value="ABM"/>
    <property type="match status" value="1"/>
</dbReference>
<comment type="caution">
    <text evidence="2">The sequence shown here is derived from an EMBL/GenBank/DDBJ whole genome shotgun (WGS) entry which is preliminary data.</text>
</comment>
<dbReference type="Gene3D" id="3.30.70.100">
    <property type="match status" value="1"/>
</dbReference>
<evidence type="ECO:0000313" key="2">
    <source>
        <dbReference type="EMBL" id="KAL3787995.1"/>
    </source>
</evidence>
<sequence>MEKVHGLPEALSRYIGHCMYGHKYVIWTRYYVTNLYNTELQPNYHSTTQHHCVRLCHRESIRERPGLCEKPIQSLASNTDGTMPLIALVVDVIVKEDSLKDFLDLIEKDAIGARQEPGCLRFDAVQSADDPLKFYLYELYVDEEALAYHNEQPYLKDVVTFVQGGGATIEVKKAVGKFMTD</sequence>
<evidence type="ECO:0000259" key="1">
    <source>
        <dbReference type="PROSITE" id="PS51725"/>
    </source>
</evidence>
<dbReference type="Proteomes" id="UP001516023">
    <property type="component" value="Unassembled WGS sequence"/>
</dbReference>
<dbReference type="AlphaFoldDB" id="A0ABD3PNU3"/>
<evidence type="ECO:0000313" key="3">
    <source>
        <dbReference type="Proteomes" id="UP001516023"/>
    </source>
</evidence>
<gene>
    <name evidence="2" type="ORF">HJC23_004066</name>
</gene>
<organism evidence="2 3">
    <name type="scientific">Cyclotella cryptica</name>
    <dbReference type="NCBI Taxonomy" id="29204"/>
    <lineage>
        <taxon>Eukaryota</taxon>
        <taxon>Sar</taxon>
        <taxon>Stramenopiles</taxon>
        <taxon>Ochrophyta</taxon>
        <taxon>Bacillariophyta</taxon>
        <taxon>Coscinodiscophyceae</taxon>
        <taxon>Thalassiosirophycidae</taxon>
        <taxon>Stephanodiscales</taxon>
        <taxon>Stephanodiscaceae</taxon>
        <taxon>Cyclotella</taxon>
    </lineage>
</organism>
<dbReference type="InterPro" id="IPR050744">
    <property type="entry name" value="AI-2_Isomerase_LsrG"/>
</dbReference>
<dbReference type="PANTHER" id="PTHR33336:SF1">
    <property type="entry name" value="(4S)-4-HYDROXY-5-PHOSPHONOOXYPENTANE-2,3-DIONE ISOMERASE"/>
    <property type="match status" value="1"/>
</dbReference>
<dbReference type="InterPro" id="IPR011008">
    <property type="entry name" value="Dimeric_a/b-barrel"/>
</dbReference>
<feature type="domain" description="ABM" evidence="1">
    <location>
        <begin position="86"/>
        <end position="178"/>
    </location>
</feature>
<dbReference type="InterPro" id="IPR007138">
    <property type="entry name" value="ABM_dom"/>
</dbReference>
<accession>A0ABD3PNU3</accession>
<protein>
    <recommendedName>
        <fullName evidence="1">ABM domain-containing protein</fullName>
    </recommendedName>
</protein>
<dbReference type="EMBL" id="JABMIG020000164">
    <property type="protein sequence ID" value="KAL3787995.1"/>
    <property type="molecule type" value="Genomic_DNA"/>
</dbReference>
<proteinExistence type="predicted"/>
<dbReference type="PROSITE" id="PS51725">
    <property type="entry name" value="ABM"/>
    <property type="match status" value="1"/>
</dbReference>
<keyword evidence="3" id="KW-1185">Reference proteome</keyword>
<dbReference type="SUPFAM" id="SSF54909">
    <property type="entry name" value="Dimeric alpha+beta barrel"/>
    <property type="match status" value="1"/>
</dbReference>
<name>A0ABD3PNU3_9STRA</name>